<feature type="region of interest" description="Disordered" evidence="8">
    <location>
        <begin position="1"/>
        <end position="43"/>
    </location>
</feature>
<dbReference type="Pfam" id="PF02618">
    <property type="entry name" value="YceG"/>
    <property type="match status" value="1"/>
</dbReference>
<feature type="site" description="Important for catalytic activity" evidence="7">
    <location>
        <position position="269"/>
    </location>
</feature>
<dbReference type="PANTHER" id="PTHR30518">
    <property type="entry name" value="ENDOLYTIC MUREIN TRANSGLYCOSYLASE"/>
    <property type="match status" value="1"/>
</dbReference>
<comment type="similarity">
    <text evidence="7">Belongs to the transglycosylase MltG family.</text>
</comment>
<dbReference type="HAMAP" id="MF_02065">
    <property type="entry name" value="MltG"/>
    <property type="match status" value="1"/>
</dbReference>
<reference evidence="9" key="1">
    <citation type="journal article" date="2018" name="Int. J. Syst. Evol. Microbiol.">
        <title>Jatrophihabitans telluris sp. nov., isolated from sediment soil of lava forest wetlands and the emended description of the genus Jatrophihabitans.</title>
        <authorList>
            <person name="Lee K.C."/>
            <person name="Suh M.K."/>
            <person name="Eom M.K."/>
            <person name="Kim K.K."/>
            <person name="Kim J.S."/>
            <person name="Kim D.S."/>
            <person name="Ko S.H."/>
            <person name="Shin Y.K."/>
            <person name="Lee J.S."/>
        </authorList>
    </citation>
    <scope>NUCLEOTIDE SEQUENCE</scope>
    <source>
        <strain evidence="9">N237</strain>
    </source>
</reference>
<evidence type="ECO:0000256" key="5">
    <source>
        <dbReference type="ARBA" id="ARBA00023239"/>
    </source>
</evidence>
<keyword evidence="3 7" id="KW-1133">Transmembrane helix</keyword>
<dbReference type="PANTHER" id="PTHR30518:SF2">
    <property type="entry name" value="ENDOLYTIC MUREIN TRANSGLYCOSYLASE"/>
    <property type="match status" value="1"/>
</dbReference>
<evidence type="ECO:0000256" key="4">
    <source>
        <dbReference type="ARBA" id="ARBA00023136"/>
    </source>
</evidence>
<evidence type="ECO:0000256" key="3">
    <source>
        <dbReference type="ARBA" id="ARBA00022989"/>
    </source>
</evidence>
<feature type="compositionally biased region" description="Basic and acidic residues" evidence="8">
    <location>
        <begin position="1"/>
        <end position="14"/>
    </location>
</feature>
<evidence type="ECO:0000313" key="9">
    <source>
        <dbReference type="EMBL" id="UQX86786.1"/>
    </source>
</evidence>
<gene>
    <name evidence="7 9" type="primary">mltG</name>
    <name evidence="9" type="ORF">M6D93_10750</name>
</gene>
<keyword evidence="5 7" id="KW-0456">Lyase</keyword>
<keyword evidence="4 7" id="KW-0472">Membrane</keyword>
<evidence type="ECO:0000256" key="8">
    <source>
        <dbReference type="SAM" id="MobiDB-lite"/>
    </source>
</evidence>
<dbReference type="Gene3D" id="3.30.1490.480">
    <property type="entry name" value="Endolytic murein transglycosylase"/>
    <property type="match status" value="1"/>
</dbReference>
<comment type="function">
    <text evidence="7">Functions as a peptidoglycan terminase that cleaves nascent peptidoglycan strands endolytically to terminate their elongation.</text>
</comment>
<accession>A0ABY4QSG2</accession>
<dbReference type="EMBL" id="CP097332">
    <property type="protein sequence ID" value="UQX86786.1"/>
    <property type="molecule type" value="Genomic_DNA"/>
</dbReference>
<keyword evidence="6 7" id="KW-0961">Cell wall biogenesis/degradation</keyword>
<keyword evidence="2 7" id="KW-0812">Transmembrane</keyword>
<dbReference type="InterPro" id="IPR003770">
    <property type="entry name" value="MLTG-like"/>
</dbReference>
<keyword evidence="10" id="KW-1185">Reference proteome</keyword>
<evidence type="ECO:0000256" key="2">
    <source>
        <dbReference type="ARBA" id="ARBA00022692"/>
    </source>
</evidence>
<name>A0ABY4QSG2_9ACTN</name>
<dbReference type="EC" id="4.2.2.29" evidence="7"/>
<reference evidence="9" key="2">
    <citation type="submission" date="2022-05" db="EMBL/GenBank/DDBJ databases">
        <authorList>
            <person name="Kim J.-S."/>
            <person name="Lee K."/>
            <person name="Suh M."/>
            <person name="Eom M."/>
            <person name="Kim J.-S."/>
            <person name="Kim D.-S."/>
            <person name="Ko S.-H."/>
            <person name="Shin Y."/>
            <person name="Lee J.-S."/>
        </authorList>
    </citation>
    <scope>NUCLEOTIDE SEQUENCE</scope>
    <source>
        <strain evidence="9">N237</strain>
    </source>
</reference>
<evidence type="ECO:0000256" key="6">
    <source>
        <dbReference type="ARBA" id="ARBA00023316"/>
    </source>
</evidence>
<evidence type="ECO:0000313" key="10">
    <source>
        <dbReference type="Proteomes" id="UP001056336"/>
    </source>
</evidence>
<feature type="transmembrane region" description="Helical" evidence="7">
    <location>
        <begin position="47"/>
        <end position="68"/>
    </location>
</feature>
<keyword evidence="1 7" id="KW-1003">Cell membrane</keyword>
<dbReference type="NCBIfam" id="TIGR00247">
    <property type="entry name" value="endolytic transglycosylase MltG"/>
    <property type="match status" value="1"/>
</dbReference>
<dbReference type="Proteomes" id="UP001056336">
    <property type="component" value="Chromosome"/>
</dbReference>
<sequence length="390" mass="41358">MEHSIDELPDDDHPLFGADAPAESDHYVPGRQSRTDRHRRRPRRHRTLAPILAILVILAVVAGGWIAVNNLKSRFAVADYSGAGDKFVRIQVVSGQGASDIAVTLKNQGVVKSTQAFINAAKKSGRAADIQPGTYQVRLHSSGTAAMTAILDPKNLIVQQFVIPEGFTYLQAFAAISKATGISTAALQTAAKDLSGLGIPSDLQVSSVEGLLFPATYQYSDNTTASTALQSMVDKFSAEYVQLGVADKAKALNLSPYKVLIIASIAEAEAKFDADRAKVARVIMNRIAAGRPLQVDATSAYWAKLNGKDPAKVVYASIPGPYNSYKNAGLPPTPIGNPGVAAISGALNPPAGSWMYYVNIDAAGHLGFFTDEAQFLAAADKCKKQGWGCG</sequence>
<comment type="catalytic activity">
    <reaction evidence="7">
        <text>a peptidoglycan chain = a peptidoglycan chain with N-acetyl-1,6-anhydromuramyl-[peptide] at the reducing end + a peptidoglycan chain with N-acetylglucosamine at the non-reducing end.</text>
        <dbReference type="EC" id="4.2.2.29"/>
    </reaction>
</comment>
<evidence type="ECO:0000256" key="7">
    <source>
        <dbReference type="HAMAP-Rule" id="MF_02065"/>
    </source>
</evidence>
<proteinExistence type="inferred from homology"/>
<protein>
    <recommendedName>
        <fullName evidence="7">Endolytic murein transglycosylase</fullName>
        <ecNumber evidence="7">4.2.2.29</ecNumber>
    </recommendedName>
    <alternativeName>
        <fullName evidence="7">Peptidoglycan lytic transglycosylase</fullName>
    </alternativeName>
    <alternativeName>
        <fullName evidence="7">Peptidoglycan polymerization terminase</fullName>
    </alternativeName>
</protein>
<organism evidence="9 10">
    <name type="scientific">Jatrophihabitans telluris</name>
    <dbReference type="NCBI Taxonomy" id="2038343"/>
    <lineage>
        <taxon>Bacteria</taxon>
        <taxon>Bacillati</taxon>
        <taxon>Actinomycetota</taxon>
        <taxon>Actinomycetes</taxon>
        <taxon>Jatrophihabitantales</taxon>
        <taxon>Jatrophihabitantaceae</taxon>
        <taxon>Jatrophihabitans</taxon>
    </lineage>
</organism>
<evidence type="ECO:0000256" key="1">
    <source>
        <dbReference type="ARBA" id="ARBA00022475"/>
    </source>
</evidence>
<dbReference type="RefSeq" id="WP_249769165.1">
    <property type="nucleotide sequence ID" value="NZ_CP097332.1"/>
</dbReference>
<comment type="subcellular location">
    <subcellularLocation>
        <location evidence="7">Cell membrane</location>
        <topology evidence="7">Single-pass membrane protein</topology>
    </subcellularLocation>
</comment>